<feature type="transmembrane region" description="Helical" evidence="1">
    <location>
        <begin position="20"/>
        <end position="37"/>
    </location>
</feature>
<feature type="transmembrane region" description="Helical" evidence="1">
    <location>
        <begin position="133"/>
        <end position="154"/>
    </location>
</feature>
<organism evidence="2 3">
    <name type="scientific">Bythopirellula goksoeyrii</name>
    <dbReference type="NCBI Taxonomy" id="1400387"/>
    <lineage>
        <taxon>Bacteria</taxon>
        <taxon>Pseudomonadati</taxon>
        <taxon>Planctomycetota</taxon>
        <taxon>Planctomycetia</taxon>
        <taxon>Pirellulales</taxon>
        <taxon>Lacipirellulaceae</taxon>
        <taxon>Bythopirellula</taxon>
    </lineage>
</organism>
<reference evidence="2 3" key="1">
    <citation type="submission" date="2019-08" db="EMBL/GenBank/DDBJ databases">
        <title>Deep-cultivation of Planctomycetes and their phenomic and genomic characterization uncovers novel biology.</title>
        <authorList>
            <person name="Wiegand S."/>
            <person name="Jogler M."/>
            <person name="Boedeker C."/>
            <person name="Pinto D."/>
            <person name="Vollmers J."/>
            <person name="Rivas-Marin E."/>
            <person name="Kohn T."/>
            <person name="Peeters S.H."/>
            <person name="Heuer A."/>
            <person name="Rast P."/>
            <person name="Oberbeckmann S."/>
            <person name="Bunk B."/>
            <person name="Jeske O."/>
            <person name="Meyerdierks A."/>
            <person name="Storesund J.E."/>
            <person name="Kallscheuer N."/>
            <person name="Luecker S."/>
            <person name="Lage O.M."/>
            <person name="Pohl T."/>
            <person name="Merkel B.J."/>
            <person name="Hornburger P."/>
            <person name="Mueller R.-W."/>
            <person name="Bruemmer F."/>
            <person name="Labrenz M."/>
            <person name="Spormann A.M."/>
            <person name="Op den Camp H."/>
            <person name="Overmann J."/>
            <person name="Amann R."/>
            <person name="Jetten M.S.M."/>
            <person name="Mascher T."/>
            <person name="Medema M.H."/>
            <person name="Devos D.P."/>
            <person name="Kaster A.-K."/>
            <person name="Ovreas L."/>
            <person name="Rohde M."/>
            <person name="Galperin M.Y."/>
            <person name="Jogler C."/>
        </authorList>
    </citation>
    <scope>NUCLEOTIDE SEQUENCE [LARGE SCALE GENOMIC DNA]</scope>
    <source>
        <strain evidence="2 3">Pr1d</strain>
    </source>
</reference>
<feature type="transmembrane region" description="Helical" evidence="1">
    <location>
        <begin position="367"/>
        <end position="386"/>
    </location>
</feature>
<feature type="transmembrane region" description="Helical" evidence="1">
    <location>
        <begin position="315"/>
        <end position="338"/>
    </location>
</feature>
<evidence type="ECO:0000313" key="3">
    <source>
        <dbReference type="Proteomes" id="UP000323917"/>
    </source>
</evidence>
<keyword evidence="3" id="KW-1185">Reference proteome</keyword>
<protein>
    <submittedName>
        <fullName evidence="2">Uncharacterized protein</fullName>
    </submittedName>
</protein>
<feature type="transmembrane region" description="Helical" evidence="1">
    <location>
        <begin position="279"/>
        <end position="303"/>
    </location>
</feature>
<evidence type="ECO:0000313" key="2">
    <source>
        <dbReference type="EMBL" id="QEG36821.1"/>
    </source>
</evidence>
<dbReference type="RefSeq" id="WP_148075127.1">
    <property type="nucleotide sequence ID" value="NZ_CP042913.1"/>
</dbReference>
<feature type="transmembrane region" description="Helical" evidence="1">
    <location>
        <begin position="101"/>
        <end position="121"/>
    </location>
</feature>
<feature type="transmembrane region" description="Helical" evidence="1">
    <location>
        <begin position="161"/>
        <end position="179"/>
    </location>
</feature>
<dbReference type="KEGG" id="bgok:Pr1d_41570"/>
<gene>
    <name evidence="2" type="ORF">Pr1d_41570</name>
</gene>
<keyword evidence="1" id="KW-0472">Membrane</keyword>
<keyword evidence="1" id="KW-1133">Transmembrane helix</keyword>
<accession>A0A5B9QRS3</accession>
<dbReference type="OrthoDB" id="9788724at2"/>
<proteinExistence type="predicted"/>
<keyword evidence="1" id="KW-0812">Transmembrane</keyword>
<dbReference type="Proteomes" id="UP000323917">
    <property type="component" value="Chromosome"/>
</dbReference>
<sequence>MADHLSKASVPEATLPTTRLLALDVFRGFTILAMILVNNPGDWGHLYWPLGHADWHGWTPTDLVFPFFLFIVGTAMAYSLRKYRTGTTISPAVYWRIARRSAVLILLGLLLNRSSAIFNFVTGNAESIDLNNWRFPGVLQRIGVVYFAASLIVLRLGLRGQAIVSVVLLLGYWALLAWFPSGDYQENLSPEGNLVRVVDRKVIGESHMYTQATSEKTDPEGLLSTLPAIVTALFGYWAGLFIQRSGATIKTVGWLTTAGVICIGLGLLWGTAFPINKKIWTSSFVVLTAGWALVVLAGSLLKFDIWGWRKIGRAFEVVGVNAILVFVASGLSAVLLSVTHVGTQTTKQWLYETLFASWIHTPELSSLAYAITTVAFWWGAMSLLSLRGWTVRV</sequence>
<dbReference type="PANTHER" id="PTHR31061:SF24">
    <property type="entry name" value="LD22376P"/>
    <property type="match status" value="1"/>
</dbReference>
<feature type="transmembrane region" description="Helical" evidence="1">
    <location>
        <begin position="222"/>
        <end position="242"/>
    </location>
</feature>
<evidence type="ECO:0000256" key="1">
    <source>
        <dbReference type="SAM" id="Phobius"/>
    </source>
</evidence>
<dbReference type="EMBL" id="CP042913">
    <property type="protein sequence ID" value="QEG36821.1"/>
    <property type="molecule type" value="Genomic_DNA"/>
</dbReference>
<feature type="transmembrane region" description="Helical" evidence="1">
    <location>
        <begin position="57"/>
        <end position="80"/>
    </location>
</feature>
<name>A0A5B9QRS3_9BACT</name>
<dbReference type="AlphaFoldDB" id="A0A5B9QRS3"/>
<dbReference type="PANTHER" id="PTHR31061">
    <property type="entry name" value="LD22376P"/>
    <property type="match status" value="1"/>
</dbReference>
<feature type="transmembrane region" description="Helical" evidence="1">
    <location>
        <begin position="254"/>
        <end position="273"/>
    </location>
</feature>